<feature type="transmembrane region" description="Helical" evidence="9">
    <location>
        <begin position="296"/>
        <end position="315"/>
    </location>
</feature>
<dbReference type="PATRIC" id="fig|1206767.3.peg.974"/>
<dbReference type="InterPro" id="IPR017871">
    <property type="entry name" value="ABC_transporter-like_CS"/>
</dbReference>
<dbReference type="SMART" id="SM00382">
    <property type="entry name" value="AAA"/>
    <property type="match status" value="1"/>
</dbReference>
<dbReference type="FunFam" id="3.40.50.300:FF:000221">
    <property type="entry name" value="Multidrug ABC transporter ATP-binding protein"/>
    <property type="match status" value="1"/>
</dbReference>
<keyword evidence="8 9" id="KW-0472">Membrane</keyword>
<keyword evidence="7 9" id="KW-1133">Transmembrane helix</keyword>
<dbReference type="SUPFAM" id="SSF90123">
    <property type="entry name" value="ABC transporter transmembrane region"/>
    <property type="match status" value="1"/>
</dbReference>
<dbReference type="InterPro" id="IPR003593">
    <property type="entry name" value="AAA+_ATPase"/>
</dbReference>
<comment type="caution">
    <text evidence="12">The sequence shown here is derived from an EMBL/GenBank/DDBJ whole genome shotgun (WGS) entry which is preliminary data.</text>
</comment>
<protein>
    <submittedName>
        <fullName evidence="12">ABC-type multidrug transport system, ATPase and permease component</fullName>
    </submittedName>
</protein>
<keyword evidence="2" id="KW-0813">Transport</keyword>
<dbReference type="GO" id="GO:0016887">
    <property type="term" value="F:ATP hydrolysis activity"/>
    <property type="evidence" value="ECO:0007669"/>
    <property type="project" value="InterPro"/>
</dbReference>
<dbReference type="InterPro" id="IPR003439">
    <property type="entry name" value="ABC_transporter-like_ATP-bd"/>
</dbReference>
<feature type="transmembrane region" description="Helical" evidence="9">
    <location>
        <begin position="154"/>
        <end position="171"/>
    </location>
</feature>
<reference evidence="12 13" key="1">
    <citation type="submission" date="2012-07" db="EMBL/GenBank/DDBJ databases">
        <title>Draft genome sequence of Desulfovibrio magneticus str. Maddingley MBC34 obtained from a metagenomic sequence of a methanogenic enrichment isolated from coal-seam formation water in Victoria, Australia.</title>
        <authorList>
            <person name="Greenfield P."/>
            <person name="Hendry P."/>
            <person name="Li D."/>
            <person name="Rosewarne C.P."/>
            <person name="Tran-Dinh N."/>
            <person name="Elbourne L.D.H."/>
            <person name="Paulsen I.T."/>
            <person name="Midgley D.J."/>
        </authorList>
    </citation>
    <scope>NUCLEOTIDE SEQUENCE [LARGE SCALE GENOMIC DNA]</scope>
    <source>
        <strain evidence="13">Maddingley MBC34</strain>
    </source>
</reference>
<evidence type="ECO:0000259" key="11">
    <source>
        <dbReference type="PROSITE" id="PS50929"/>
    </source>
</evidence>
<dbReference type="AlphaFoldDB" id="K6GTI4"/>
<feature type="domain" description="ABC transmembrane type-1" evidence="11">
    <location>
        <begin position="37"/>
        <end position="320"/>
    </location>
</feature>
<evidence type="ECO:0000256" key="2">
    <source>
        <dbReference type="ARBA" id="ARBA00022448"/>
    </source>
</evidence>
<feature type="transmembrane region" description="Helical" evidence="9">
    <location>
        <begin position="177"/>
        <end position="195"/>
    </location>
</feature>
<dbReference type="Proteomes" id="UP000006272">
    <property type="component" value="Unassembled WGS sequence"/>
</dbReference>
<evidence type="ECO:0000256" key="6">
    <source>
        <dbReference type="ARBA" id="ARBA00022840"/>
    </source>
</evidence>
<dbReference type="Pfam" id="PF00005">
    <property type="entry name" value="ABC_tran"/>
    <property type="match status" value="1"/>
</dbReference>
<evidence type="ECO:0000256" key="8">
    <source>
        <dbReference type="ARBA" id="ARBA00023136"/>
    </source>
</evidence>
<dbReference type="PROSITE" id="PS00211">
    <property type="entry name" value="ABC_TRANSPORTER_1"/>
    <property type="match status" value="1"/>
</dbReference>
<dbReference type="PROSITE" id="PS50929">
    <property type="entry name" value="ABC_TM1F"/>
    <property type="match status" value="1"/>
</dbReference>
<dbReference type="InterPro" id="IPR036640">
    <property type="entry name" value="ABC1_TM_sf"/>
</dbReference>
<dbReference type="GO" id="GO:0140359">
    <property type="term" value="F:ABC-type transporter activity"/>
    <property type="evidence" value="ECO:0007669"/>
    <property type="project" value="InterPro"/>
</dbReference>
<evidence type="ECO:0000256" key="1">
    <source>
        <dbReference type="ARBA" id="ARBA00004651"/>
    </source>
</evidence>
<dbReference type="GO" id="GO:0005524">
    <property type="term" value="F:ATP binding"/>
    <property type="evidence" value="ECO:0007669"/>
    <property type="project" value="UniProtKB-KW"/>
</dbReference>
<keyword evidence="3" id="KW-1003">Cell membrane</keyword>
<gene>
    <name evidence="12" type="ORF">B193_1009</name>
</gene>
<organism evidence="12 13">
    <name type="scientific">Solidesulfovibrio magneticus str. Maddingley MBC34</name>
    <dbReference type="NCBI Taxonomy" id="1206767"/>
    <lineage>
        <taxon>Bacteria</taxon>
        <taxon>Pseudomonadati</taxon>
        <taxon>Thermodesulfobacteriota</taxon>
        <taxon>Desulfovibrionia</taxon>
        <taxon>Desulfovibrionales</taxon>
        <taxon>Desulfovibrionaceae</taxon>
        <taxon>Solidesulfovibrio</taxon>
    </lineage>
</organism>
<dbReference type="GO" id="GO:0005886">
    <property type="term" value="C:plasma membrane"/>
    <property type="evidence" value="ECO:0007669"/>
    <property type="project" value="UniProtKB-SubCell"/>
</dbReference>
<dbReference type="PANTHER" id="PTHR24221">
    <property type="entry name" value="ATP-BINDING CASSETTE SUB-FAMILY B"/>
    <property type="match status" value="1"/>
</dbReference>
<keyword evidence="6" id="KW-0067">ATP-binding</keyword>
<evidence type="ECO:0000313" key="12">
    <source>
        <dbReference type="EMBL" id="EKO40240.1"/>
    </source>
</evidence>
<comment type="subcellular location">
    <subcellularLocation>
        <location evidence="1">Cell membrane</location>
        <topology evidence="1">Multi-pass membrane protein</topology>
    </subcellularLocation>
</comment>
<evidence type="ECO:0000256" key="5">
    <source>
        <dbReference type="ARBA" id="ARBA00022741"/>
    </source>
</evidence>
<dbReference type="Gene3D" id="3.40.50.300">
    <property type="entry name" value="P-loop containing nucleotide triphosphate hydrolases"/>
    <property type="match status" value="1"/>
</dbReference>
<keyword evidence="4 9" id="KW-0812">Transmembrane</keyword>
<keyword evidence="5" id="KW-0547">Nucleotide-binding</keyword>
<feature type="transmembrane region" description="Helical" evidence="9">
    <location>
        <begin position="73"/>
        <end position="90"/>
    </location>
</feature>
<dbReference type="InterPro" id="IPR039421">
    <property type="entry name" value="Type_1_exporter"/>
</dbReference>
<dbReference type="SUPFAM" id="SSF52540">
    <property type="entry name" value="P-loop containing nucleoside triphosphate hydrolases"/>
    <property type="match status" value="1"/>
</dbReference>
<sequence>MNTTVTTPPSQGQSPFFGRHVWALYRFLAPYRSRLGLGLGLNVLARACDLLPLALAGKVIDAATSGITDAGTYAFYGLAVLLAFVFLAVFQSGSDYALAAIAQKVRHDLRLALYGRLQTLDPAYFEDRQTGDIMSVVVGDVDTLESFLTDASTSIIRVVVTFLGIYGYLFFLEWRLALLLFAPLPLAVFAVRRFVTRVQPRYRAARKAVGAIAGMLENNIAGMGVIQAYTAEDRLHAAVAARSAAYRDEAVAAEGERAKFLPALYAVAGVSFAAVFAGGGWLVASGSGPTVGDYTTFTLFAARLVLPLFVFGMLINQIQRSEAAAARIAELLATEPRVADRPDAKPLTDRPEEIRFDNVRFAYPGREPVIHGVSFAVGLGQSVGVVGPTGAGKSTLVKLLLRYYEPTNGQITVNGAPLSSLTLASYRGRLGYVSQDAFLFHGTAAENILLGDPAADLAAVRRAAAMAGIDERIMHLPEGYDTVIGERGMKLSGGERQRVSLARAILRDPAILLLDEATSAVDTRTEALIQQNLHALRQGRLTLAVAHRLSTVRQCDLILVVVDGCVVERGDHQALLAAGGVYAGMWAVQSGAEAGL</sequence>
<accession>K6GTI4</accession>
<evidence type="ECO:0000256" key="3">
    <source>
        <dbReference type="ARBA" id="ARBA00022475"/>
    </source>
</evidence>
<dbReference type="PANTHER" id="PTHR24221:SF654">
    <property type="entry name" value="ATP-BINDING CASSETTE SUB-FAMILY B MEMBER 6"/>
    <property type="match status" value="1"/>
</dbReference>
<dbReference type="InterPro" id="IPR011527">
    <property type="entry name" value="ABC1_TM_dom"/>
</dbReference>
<feature type="domain" description="ABC transporter" evidence="10">
    <location>
        <begin position="354"/>
        <end position="588"/>
    </location>
</feature>
<dbReference type="Pfam" id="PF00664">
    <property type="entry name" value="ABC_membrane"/>
    <property type="match status" value="1"/>
</dbReference>
<dbReference type="InterPro" id="IPR027417">
    <property type="entry name" value="P-loop_NTPase"/>
</dbReference>
<evidence type="ECO:0000256" key="7">
    <source>
        <dbReference type="ARBA" id="ARBA00022989"/>
    </source>
</evidence>
<evidence type="ECO:0000259" key="10">
    <source>
        <dbReference type="PROSITE" id="PS50893"/>
    </source>
</evidence>
<proteinExistence type="predicted"/>
<dbReference type="EMBL" id="ALAO01000083">
    <property type="protein sequence ID" value="EKO40240.1"/>
    <property type="molecule type" value="Genomic_DNA"/>
</dbReference>
<evidence type="ECO:0000313" key="13">
    <source>
        <dbReference type="Proteomes" id="UP000006272"/>
    </source>
</evidence>
<evidence type="ECO:0000256" key="9">
    <source>
        <dbReference type="SAM" id="Phobius"/>
    </source>
</evidence>
<dbReference type="Gene3D" id="1.20.1560.10">
    <property type="entry name" value="ABC transporter type 1, transmembrane domain"/>
    <property type="match status" value="1"/>
</dbReference>
<dbReference type="PROSITE" id="PS50893">
    <property type="entry name" value="ABC_TRANSPORTER_2"/>
    <property type="match status" value="1"/>
</dbReference>
<feature type="transmembrane region" description="Helical" evidence="9">
    <location>
        <begin position="263"/>
        <end position="284"/>
    </location>
</feature>
<name>K6GTI4_9BACT</name>
<evidence type="ECO:0000256" key="4">
    <source>
        <dbReference type="ARBA" id="ARBA00022692"/>
    </source>
</evidence>